<evidence type="ECO:0000259" key="9">
    <source>
        <dbReference type="Pfam" id="PF01648"/>
    </source>
</evidence>
<keyword evidence="6 8" id="KW-0443">Lipid metabolism</keyword>
<accession>A0A3P1TB85</accession>
<dbReference type="EMBL" id="RQZG01000002">
    <property type="protein sequence ID" value="RRD06692.1"/>
    <property type="molecule type" value="Genomic_DNA"/>
</dbReference>
<dbReference type="GO" id="GO:0005737">
    <property type="term" value="C:cytoplasm"/>
    <property type="evidence" value="ECO:0007669"/>
    <property type="project" value="UniProtKB-SubCell"/>
</dbReference>
<comment type="function">
    <text evidence="8">Transfers the 4'-phosphopantetheine moiety from coenzyme A to a Ser of acyl-carrier-protein.</text>
</comment>
<comment type="subcellular location">
    <subcellularLocation>
        <location evidence="8">Cytoplasm</location>
    </subcellularLocation>
</comment>
<keyword evidence="3 8" id="KW-0479">Metal-binding</keyword>
<dbReference type="RefSeq" id="WP_124842946.1">
    <property type="nucleotide sequence ID" value="NZ_JAUNKP010000002.1"/>
</dbReference>
<evidence type="ECO:0000256" key="3">
    <source>
        <dbReference type="ARBA" id="ARBA00022723"/>
    </source>
</evidence>
<dbReference type="OrthoDB" id="517356at2"/>
<dbReference type="Gene3D" id="3.90.470.20">
    <property type="entry name" value="4'-phosphopantetheinyl transferase domain"/>
    <property type="match status" value="1"/>
</dbReference>
<evidence type="ECO:0000313" key="10">
    <source>
        <dbReference type="EMBL" id="RRD06692.1"/>
    </source>
</evidence>
<organism evidence="10 11">
    <name type="scientific">Arachnia propionica</name>
    <dbReference type="NCBI Taxonomy" id="1750"/>
    <lineage>
        <taxon>Bacteria</taxon>
        <taxon>Bacillati</taxon>
        <taxon>Actinomycetota</taxon>
        <taxon>Actinomycetes</taxon>
        <taxon>Propionibacteriales</taxon>
        <taxon>Propionibacteriaceae</taxon>
        <taxon>Arachnia</taxon>
    </lineage>
</organism>
<reference evidence="10 11" key="1">
    <citation type="submission" date="2018-11" db="EMBL/GenBank/DDBJ databases">
        <title>Genomes From Bacteria Associated with the Canine Oral Cavity: a Test Case for Automated Genome-Based Taxonomic Assignment.</title>
        <authorList>
            <person name="Coil D.A."/>
            <person name="Jospin G."/>
            <person name="Darling A.E."/>
            <person name="Wallis C."/>
            <person name="Davis I.J."/>
            <person name="Harris S."/>
            <person name="Eisen J.A."/>
            <person name="Holcombe L.J."/>
            <person name="O'Flynn C."/>
        </authorList>
    </citation>
    <scope>NUCLEOTIDE SEQUENCE [LARGE SCALE GENOMIC DNA]</scope>
    <source>
        <strain evidence="10 11">OH887_COT-365</strain>
    </source>
</reference>
<dbReference type="Proteomes" id="UP000280819">
    <property type="component" value="Unassembled WGS sequence"/>
</dbReference>
<protein>
    <recommendedName>
        <fullName evidence="8">Holo-[acyl-carrier-protein] synthase</fullName>
        <shortName evidence="8">Holo-ACP synthase</shortName>
        <ecNumber evidence="8">2.7.8.7</ecNumber>
    </recommendedName>
    <alternativeName>
        <fullName evidence="8">4'-phosphopantetheinyl transferase AcpS</fullName>
    </alternativeName>
</protein>
<dbReference type="InterPro" id="IPR002582">
    <property type="entry name" value="ACPS"/>
</dbReference>
<name>A0A3P1TB85_9ACTN</name>
<dbReference type="GO" id="GO:0006633">
    <property type="term" value="P:fatty acid biosynthetic process"/>
    <property type="evidence" value="ECO:0007669"/>
    <property type="project" value="UniProtKB-UniRule"/>
</dbReference>
<evidence type="ECO:0000256" key="5">
    <source>
        <dbReference type="ARBA" id="ARBA00022842"/>
    </source>
</evidence>
<keyword evidence="2 8" id="KW-0808">Transferase</keyword>
<evidence type="ECO:0000256" key="8">
    <source>
        <dbReference type="HAMAP-Rule" id="MF_00101"/>
    </source>
</evidence>
<comment type="caution">
    <text evidence="10">The sequence shown here is derived from an EMBL/GenBank/DDBJ whole genome shotgun (WGS) entry which is preliminary data.</text>
</comment>
<evidence type="ECO:0000313" key="11">
    <source>
        <dbReference type="Proteomes" id="UP000280819"/>
    </source>
</evidence>
<dbReference type="InterPro" id="IPR004568">
    <property type="entry name" value="Ppantetheine-prot_Trfase_dom"/>
</dbReference>
<dbReference type="SUPFAM" id="SSF56214">
    <property type="entry name" value="4'-phosphopantetheinyl transferase"/>
    <property type="match status" value="1"/>
</dbReference>
<feature type="domain" description="4'-phosphopantetheinyl transferase" evidence="9">
    <location>
        <begin position="4"/>
        <end position="88"/>
    </location>
</feature>
<feature type="binding site" evidence="8">
    <location>
        <position position="8"/>
    </location>
    <ligand>
        <name>Mg(2+)</name>
        <dbReference type="ChEBI" id="CHEBI:18420"/>
    </ligand>
</feature>
<keyword evidence="5 8" id="KW-0460">Magnesium</keyword>
<dbReference type="GO" id="GO:0008897">
    <property type="term" value="F:holo-[acyl-carrier-protein] synthase activity"/>
    <property type="evidence" value="ECO:0007669"/>
    <property type="project" value="UniProtKB-UniRule"/>
</dbReference>
<comment type="catalytic activity">
    <reaction evidence="8">
        <text>apo-[ACP] + CoA = holo-[ACP] + adenosine 3',5'-bisphosphate + H(+)</text>
        <dbReference type="Rhea" id="RHEA:12068"/>
        <dbReference type="Rhea" id="RHEA-COMP:9685"/>
        <dbReference type="Rhea" id="RHEA-COMP:9690"/>
        <dbReference type="ChEBI" id="CHEBI:15378"/>
        <dbReference type="ChEBI" id="CHEBI:29999"/>
        <dbReference type="ChEBI" id="CHEBI:57287"/>
        <dbReference type="ChEBI" id="CHEBI:58343"/>
        <dbReference type="ChEBI" id="CHEBI:64479"/>
        <dbReference type="EC" id="2.7.8.7"/>
    </reaction>
</comment>
<comment type="cofactor">
    <cofactor evidence="8">
        <name>Mg(2+)</name>
        <dbReference type="ChEBI" id="CHEBI:18420"/>
    </cofactor>
</comment>
<keyword evidence="8" id="KW-0963">Cytoplasm</keyword>
<dbReference type="AlphaFoldDB" id="A0A3P1TB85"/>
<dbReference type="HAMAP" id="MF_00101">
    <property type="entry name" value="AcpS"/>
    <property type="match status" value="1"/>
</dbReference>
<feature type="binding site" evidence="8">
    <location>
        <position position="50"/>
    </location>
    <ligand>
        <name>Mg(2+)</name>
        <dbReference type="ChEBI" id="CHEBI:18420"/>
    </ligand>
</feature>
<evidence type="ECO:0000256" key="2">
    <source>
        <dbReference type="ARBA" id="ARBA00022679"/>
    </source>
</evidence>
<dbReference type="GO" id="GO:0000287">
    <property type="term" value="F:magnesium ion binding"/>
    <property type="evidence" value="ECO:0007669"/>
    <property type="project" value="UniProtKB-UniRule"/>
</dbReference>
<keyword evidence="1 8" id="KW-0444">Lipid biosynthesis</keyword>
<keyword evidence="4 8" id="KW-0276">Fatty acid metabolism</keyword>
<evidence type="ECO:0000256" key="4">
    <source>
        <dbReference type="ARBA" id="ARBA00022832"/>
    </source>
</evidence>
<dbReference type="NCBIfam" id="TIGR00556">
    <property type="entry name" value="pantethn_trn"/>
    <property type="match status" value="1"/>
</dbReference>
<evidence type="ECO:0000256" key="1">
    <source>
        <dbReference type="ARBA" id="ARBA00022516"/>
    </source>
</evidence>
<comment type="similarity">
    <text evidence="8">Belongs to the P-Pant transferase superfamily. AcpS family.</text>
</comment>
<evidence type="ECO:0000256" key="7">
    <source>
        <dbReference type="ARBA" id="ARBA00023160"/>
    </source>
</evidence>
<evidence type="ECO:0000256" key="6">
    <source>
        <dbReference type="ARBA" id="ARBA00023098"/>
    </source>
</evidence>
<proteinExistence type="inferred from homology"/>
<dbReference type="Pfam" id="PF01648">
    <property type="entry name" value="ACPS"/>
    <property type="match status" value="1"/>
</dbReference>
<dbReference type="EC" id="2.7.8.7" evidence="8"/>
<dbReference type="InterPro" id="IPR008278">
    <property type="entry name" value="4-PPantetheinyl_Trfase_dom"/>
</dbReference>
<keyword evidence="7 8" id="KW-0275">Fatty acid biosynthesis</keyword>
<sequence>MIVGIGVDLCVVERFQAMLERRPGLAERLLTPREQELSVQSKAARFAAKEALAKALHSPGGLRWLDAEVVKDPAGVPSFALSGTVADRVSELGITRIHLSLSHDGGFATAMVVCES</sequence>
<dbReference type="InterPro" id="IPR037143">
    <property type="entry name" value="4-PPantetheinyl_Trfase_dom_sf"/>
</dbReference>
<gene>
    <name evidence="8" type="primary">acpS</name>
    <name evidence="10" type="ORF">EII34_03450</name>
</gene>
<dbReference type="NCBIfam" id="NF000832">
    <property type="entry name" value="PRK00070.3-2"/>
    <property type="match status" value="1"/>
</dbReference>
<dbReference type="NCBIfam" id="TIGR00516">
    <property type="entry name" value="acpS"/>
    <property type="match status" value="1"/>
</dbReference>